<feature type="region of interest" description="Disordered" evidence="1">
    <location>
        <begin position="54"/>
        <end position="86"/>
    </location>
</feature>
<evidence type="ECO:0008006" key="4">
    <source>
        <dbReference type="Google" id="ProtNLM"/>
    </source>
</evidence>
<feature type="compositionally biased region" description="Basic and acidic residues" evidence="1">
    <location>
        <begin position="521"/>
        <end position="530"/>
    </location>
</feature>
<evidence type="ECO:0000313" key="3">
    <source>
        <dbReference type="Proteomes" id="UP000054485"/>
    </source>
</evidence>
<dbReference type="STRING" id="930992.A0A0D0AXY9"/>
<evidence type="ECO:0000313" key="2">
    <source>
        <dbReference type="EMBL" id="KIK36748.1"/>
    </source>
</evidence>
<feature type="region of interest" description="Disordered" evidence="1">
    <location>
        <begin position="127"/>
        <end position="155"/>
    </location>
</feature>
<protein>
    <recommendedName>
        <fullName evidence="4">JmjC domain-containing protein</fullName>
    </recommendedName>
</protein>
<dbReference type="Proteomes" id="UP000054485">
    <property type="component" value="Unassembled WGS sequence"/>
</dbReference>
<dbReference type="HOGENOM" id="CLU_503606_0_0_1"/>
<reference evidence="3" key="2">
    <citation type="submission" date="2015-01" db="EMBL/GenBank/DDBJ databases">
        <title>Evolutionary Origins and Diversification of the Mycorrhizal Mutualists.</title>
        <authorList>
            <consortium name="DOE Joint Genome Institute"/>
            <consortium name="Mycorrhizal Genomics Consortium"/>
            <person name="Kohler A."/>
            <person name="Kuo A."/>
            <person name="Nagy L.G."/>
            <person name="Floudas D."/>
            <person name="Copeland A."/>
            <person name="Barry K.W."/>
            <person name="Cichocki N."/>
            <person name="Veneault-Fourrey C."/>
            <person name="LaButti K."/>
            <person name="Lindquist E.A."/>
            <person name="Lipzen A."/>
            <person name="Lundell T."/>
            <person name="Morin E."/>
            <person name="Murat C."/>
            <person name="Riley R."/>
            <person name="Ohm R."/>
            <person name="Sun H."/>
            <person name="Tunlid A."/>
            <person name="Henrissat B."/>
            <person name="Grigoriev I.V."/>
            <person name="Hibbett D.S."/>
            <person name="Martin F."/>
        </authorList>
    </citation>
    <scope>NUCLEOTIDE SEQUENCE [LARGE SCALE GENOMIC DNA]</scope>
    <source>
        <strain evidence="3">UH-Slu-Lm8-n1</strain>
    </source>
</reference>
<gene>
    <name evidence="2" type="ORF">CY34DRAFT_16176</name>
</gene>
<sequence length="607" mass="68835">MNRLKLTILSLQLESRSSRLRHIKATQIMPHHLPLPPNRKLERGRIEWETDMRDEGQMNPGHEDVYDSDEEQGDNQGWSNYLAEDGLDGYQGQDEEQGEQVEEYQRLDYNTIDKEVAVDQLFHDEPSRTSNYRISHRSDRPSHMNSSEMPDEAQTVNWPNGQVTVLPTIMRNGSNICIRDAQYVQQLATVPMSPPTSIHVEHMEAKGLKGEELRRMVAAALRHGRCAVVRGATEPGPRTLTPQILHDLYGISLWQRTTHHDMEKRAENVTHPHVESTVGQFFEGVATRNERRCILDIPLAQFTLPPPFQNLDHGFVYGWNQTASDCPHDDVRVHPDAFTSRGWGVLYSGGVLNYAHHSAGGLSTALVMKSGMLLVTLYFLRAGMSNRDKFSTMFYDLCDIEYDRSSLSEGLEAETVALYPGDAVFLPPGQFNTQYAPEETFLTGHSFYSFDTAHLSELSRILDNRKGDLYTNHVQQDTLSVLRRMIMAIPRLDPSLKLYQRPAVALCMMVLDPGQYVSQRELPKETEPRHSRGKKRGGKLVQDPPFYDRFESQICIERASAIAETILEHLELDRAAAASLLDDHPWHSLGEELVLGNALVSFVAYDC</sequence>
<dbReference type="AlphaFoldDB" id="A0A0D0AXY9"/>
<evidence type="ECO:0000256" key="1">
    <source>
        <dbReference type="SAM" id="MobiDB-lite"/>
    </source>
</evidence>
<keyword evidence="3" id="KW-1185">Reference proteome</keyword>
<proteinExistence type="predicted"/>
<feature type="region of interest" description="Disordered" evidence="1">
    <location>
        <begin position="519"/>
        <end position="544"/>
    </location>
</feature>
<dbReference type="InParanoid" id="A0A0D0AXY9"/>
<dbReference type="OrthoDB" id="4161428at2759"/>
<feature type="compositionally biased region" description="Basic and acidic residues" evidence="1">
    <location>
        <begin position="54"/>
        <end position="65"/>
    </location>
</feature>
<dbReference type="EMBL" id="KN835502">
    <property type="protein sequence ID" value="KIK36748.1"/>
    <property type="molecule type" value="Genomic_DNA"/>
</dbReference>
<organism evidence="2 3">
    <name type="scientific">Suillus luteus UH-Slu-Lm8-n1</name>
    <dbReference type="NCBI Taxonomy" id="930992"/>
    <lineage>
        <taxon>Eukaryota</taxon>
        <taxon>Fungi</taxon>
        <taxon>Dikarya</taxon>
        <taxon>Basidiomycota</taxon>
        <taxon>Agaricomycotina</taxon>
        <taxon>Agaricomycetes</taxon>
        <taxon>Agaricomycetidae</taxon>
        <taxon>Boletales</taxon>
        <taxon>Suillineae</taxon>
        <taxon>Suillaceae</taxon>
        <taxon>Suillus</taxon>
    </lineage>
</organism>
<name>A0A0D0AXY9_9AGAM</name>
<accession>A0A0D0AXY9</accession>
<reference evidence="2 3" key="1">
    <citation type="submission" date="2014-04" db="EMBL/GenBank/DDBJ databases">
        <authorList>
            <consortium name="DOE Joint Genome Institute"/>
            <person name="Kuo A."/>
            <person name="Ruytinx J."/>
            <person name="Rineau F."/>
            <person name="Colpaert J."/>
            <person name="Kohler A."/>
            <person name="Nagy L.G."/>
            <person name="Floudas D."/>
            <person name="Copeland A."/>
            <person name="Barry K.W."/>
            <person name="Cichocki N."/>
            <person name="Veneault-Fourrey C."/>
            <person name="LaButti K."/>
            <person name="Lindquist E.A."/>
            <person name="Lipzen A."/>
            <person name="Lundell T."/>
            <person name="Morin E."/>
            <person name="Murat C."/>
            <person name="Sun H."/>
            <person name="Tunlid A."/>
            <person name="Henrissat B."/>
            <person name="Grigoriev I.V."/>
            <person name="Hibbett D.S."/>
            <person name="Martin F."/>
            <person name="Nordberg H.P."/>
            <person name="Cantor M.N."/>
            <person name="Hua S.X."/>
        </authorList>
    </citation>
    <scope>NUCLEOTIDE SEQUENCE [LARGE SCALE GENOMIC DNA]</scope>
    <source>
        <strain evidence="2 3">UH-Slu-Lm8-n1</strain>
    </source>
</reference>
<feature type="compositionally biased region" description="Polar residues" evidence="1">
    <location>
        <begin position="143"/>
        <end position="155"/>
    </location>
</feature>